<dbReference type="PATRIC" id="fig|43678.3.peg.1735"/>
<gene>
    <name evidence="1" type="ORF">OJAG_16550</name>
</gene>
<dbReference type="RefSeq" id="WP_157516360.1">
    <property type="nucleotide sequence ID" value="NZ_LRIE01000067.1"/>
</dbReference>
<dbReference type="Proteomes" id="UP000076447">
    <property type="component" value="Unassembled WGS sequence"/>
</dbReference>
<evidence type="ECO:0000313" key="1">
    <source>
        <dbReference type="EMBL" id="KZM35692.1"/>
    </source>
</evidence>
<protein>
    <submittedName>
        <fullName evidence="1">Uncharacterized protein</fullName>
    </submittedName>
</protein>
<proteinExistence type="predicted"/>
<accession>A0A163RTU2</accession>
<reference evidence="1 2" key="1">
    <citation type="submission" date="2016-01" db="EMBL/GenBank/DDBJ databases">
        <title>Genome sequence of Oerskovia enterophila VJag, an agar and cellulose degrading bacterium.</title>
        <authorList>
            <person name="Poehlein A."/>
            <person name="Jag V."/>
            <person name="Bengelsdorf F."/>
            <person name="Duerre P."/>
            <person name="Daniel R."/>
        </authorList>
    </citation>
    <scope>NUCLEOTIDE SEQUENCE [LARGE SCALE GENOMIC DNA]</scope>
    <source>
        <strain evidence="1 2">VJag</strain>
    </source>
</reference>
<evidence type="ECO:0000313" key="2">
    <source>
        <dbReference type="Proteomes" id="UP000076447"/>
    </source>
</evidence>
<sequence>MRRTRPGRTGERHWRGGFYELVLLLDDGDEERLGEGVKALAAAAGLSGATIVTAAGPVAPDLTTHEGQRLAGVALAQGRQLRGRVLLPDARESACGVLLLRDAEDAVEAPGAEQVGAVARAGHSLVLFLPLAGLASAGVDVGGFPFGDESGGESLAWRRPLDEWLARIGRVVHASVPFRRAVIGFDVAGDDEMLVVTGRPAPAPRDRAFLVPEPDGLVYVAADV</sequence>
<dbReference type="STRING" id="43678.OJAG_16550"/>
<organism evidence="1 2">
    <name type="scientific">Oerskovia enterophila</name>
    <dbReference type="NCBI Taxonomy" id="43678"/>
    <lineage>
        <taxon>Bacteria</taxon>
        <taxon>Bacillati</taxon>
        <taxon>Actinomycetota</taxon>
        <taxon>Actinomycetes</taxon>
        <taxon>Micrococcales</taxon>
        <taxon>Cellulomonadaceae</taxon>
        <taxon>Oerskovia</taxon>
    </lineage>
</organism>
<dbReference type="EMBL" id="LRIE01000067">
    <property type="protein sequence ID" value="KZM35692.1"/>
    <property type="molecule type" value="Genomic_DNA"/>
</dbReference>
<dbReference type="OrthoDB" id="3537565at2"/>
<comment type="caution">
    <text evidence="1">The sequence shown here is derived from an EMBL/GenBank/DDBJ whole genome shotgun (WGS) entry which is preliminary data.</text>
</comment>
<dbReference type="AlphaFoldDB" id="A0A163RTU2"/>
<name>A0A163RTU2_9CELL</name>